<reference evidence="1" key="1">
    <citation type="journal article" date="2019" name="Sci. Rep.">
        <title>Draft genome of Tanacetum cinerariifolium, the natural source of mosquito coil.</title>
        <authorList>
            <person name="Yamashiro T."/>
            <person name="Shiraishi A."/>
            <person name="Satake H."/>
            <person name="Nakayama K."/>
        </authorList>
    </citation>
    <scope>NUCLEOTIDE SEQUENCE</scope>
</reference>
<dbReference type="AlphaFoldDB" id="A0A6L2KH42"/>
<accession>A0A6L2KH42</accession>
<protein>
    <submittedName>
        <fullName evidence="1">Glutamic acid-rich protein-like</fullName>
    </submittedName>
</protein>
<proteinExistence type="predicted"/>
<name>A0A6L2KH42_TANCI</name>
<dbReference type="EMBL" id="BKCJ010002351">
    <property type="protein sequence ID" value="GEU47962.1"/>
    <property type="molecule type" value="Genomic_DNA"/>
</dbReference>
<organism evidence="1">
    <name type="scientific">Tanacetum cinerariifolium</name>
    <name type="common">Dalmatian daisy</name>
    <name type="synonym">Chrysanthemum cinerariifolium</name>
    <dbReference type="NCBI Taxonomy" id="118510"/>
    <lineage>
        <taxon>Eukaryota</taxon>
        <taxon>Viridiplantae</taxon>
        <taxon>Streptophyta</taxon>
        <taxon>Embryophyta</taxon>
        <taxon>Tracheophyta</taxon>
        <taxon>Spermatophyta</taxon>
        <taxon>Magnoliopsida</taxon>
        <taxon>eudicotyledons</taxon>
        <taxon>Gunneridae</taxon>
        <taxon>Pentapetalae</taxon>
        <taxon>asterids</taxon>
        <taxon>campanulids</taxon>
        <taxon>Asterales</taxon>
        <taxon>Asteraceae</taxon>
        <taxon>Asteroideae</taxon>
        <taxon>Anthemideae</taxon>
        <taxon>Anthemidinae</taxon>
        <taxon>Tanacetum</taxon>
    </lineage>
</organism>
<gene>
    <name evidence="1" type="ORF">Tci_019940</name>
</gene>
<evidence type="ECO:0000313" key="1">
    <source>
        <dbReference type="EMBL" id="GEU47962.1"/>
    </source>
</evidence>
<sequence length="535" mass="61992">MVVTEDILRQDLQLDDADSVECLPTEEIFAELACMGYEKPPLKLTFYKAFFSAHWKFLIHTLVQCISAKKTAWNELNCSMASAVICLATGRKFNFSKYIFDSMVRNVDSPSKFLTYPRFLQVLINNQVDDLSSHNKAAAEEEDKEDETCTTLSHKVAALEQDKVAQALEIFKLKSRVKKLEKKKGSKSSGLKRLRKGRIERKDDDNAAAKEFNAVEPIVFDDEEVTMTMLKKQESLMSRRLKGCMMRKLNKLLPEKSKNKMTSKELNNYNSNMIKNKKTLTGMLLHSRCKRSILTISGNTKVRPIFEREYNKVQTFLKLDRDEEPTKKRVAKEILLHESFMKLRAEVEVSCSESTQETPTIDPKEISKEDVQNMLQIVPLSEFKVKALQVKYPLTDWEIHSEGSRSYWKIIRVGGITEAYQNFEDMLKGFDREDLDALWRLVKEKFSTSMPTKDKEKALWVEIKRLVHQVSSTRRHDIFMFIEKDYPLTDAVMILMLSTKLQVNEDCEMVRDLVMKIFMEANKPKSKRSLDTSSK</sequence>
<comment type="caution">
    <text evidence="1">The sequence shown here is derived from an EMBL/GenBank/DDBJ whole genome shotgun (WGS) entry which is preliminary data.</text>
</comment>